<dbReference type="EMBL" id="ML179378">
    <property type="protein sequence ID" value="THU89192.1"/>
    <property type="molecule type" value="Genomic_DNA"/>
</dbReference>
<dbReference type="AlphaFoldDB" id="A0A4S8LJ54"/>
<evidence type="ECO:0000313" key="2">
    <source>
        <dbReference type="EMBL" id="THU89192.1"/>
    </source>
</evidence>
<gene>
    <name evidence="2" type="ORF">K435DRAFT_621295</name>
</gene>
<dbReference type="GO" id="GO:0006310">
    <property type="term" value="P:DNA recombination"/>
    <property type="evidence" value="ECO:0007669"/>
    <property type="project" value="UniProtKB-KW"/>
</dbReference>
<proteinExistence type="predicted"/>
<keyword evidence="1" id="KW-0233">DNA recombination</keyword>
<feature type="non-terminal residue" evidence="2">
    <location>
        <position position="1"/>
    </location>
</feature>
<dbReference type="PANTHER" id="PTHR34605:SF3">
    <property type="entry name" value="P CELL-TYPE AGGLUTINATION PROTEIN MAP4-LIKE-RELATED"/>
    <property type="match status" value="1"/>
</dbReference>
<keyword evidence="3" id="KW-1185">Reference proteome</keyword>
<dbReference type="InterPro" id="IPR011010">
    <property type="entry name" value="DNA_brk_join_enz"/>
</dbReference>
<feature type="non-terminal residue" evidence="2">
    <location>
        <position position="107"/>
    </location>
</feature>
<dbReference type="OrthoDB" id="3254696at2759"/>
<evidence type="ECO:0000256" key="1">
    <source>
        <dbReference type="ARBA" id="ARBA00023172"/>
    </source>
</evidence>
<dbReference type="Proteomes" id="UP000297245">
    <property type="component" value="Unassembled WGS sequence"/>
</dbReference>
<dbReference type="Gene3D" id="1.10.443.10">
    <property type="entry name" value="Intergrase catalytic core"/>
    <property type="match status" value="1"/>
</dbReference>
<dbReference type="SUPFAM" id="SSF56349">
    <property type="entry name" value="DNA breaking-rejoining enzymes"/>
    <property type="match status" value="1"/>
</dbReference>
<dbReference type="InterPro" id="IPR052925">
    <property type="entry name" value="Phage_Integrase-like_Recomb"/>
</dbReference>
<sequence length="107" mass="12188">HGALNATKFLHKHVTANNLSPDDPLMAYRDNAGRLKVLTKSLFLKVCNEPWSERGYPRFSGHSFRIGGTTYLLQCGVDPEVVKRCGRWKSCAFARYWRDLHSIASIH</sequence>
<evidence type="ECO:0008006" key="4">
    <source>
        <dbReference type="Google" id="ProtNLM"/>
    </source>
</evidence>
<organism evidence="2 3">
    <name type="scientific">Dendrothele bispora (strain CBS 962.96)</name>
    <dbReference type="NCBI Taxonomy" id="1314807"/>
    <lineage>
        <taxon>Eukaryota</taxon>
        <taxon>Fungi</taxon>
        <taxon>Dikarya</taxon>
        <taxon>Basidiomycota</taxon>
        <taxon>Agaricomycotina</taxon>
        <taxon>Agaricomycetes</taxon>
        <taxon>Agaricomycetidae</taxon>
        <taxon>Agaricales</taxon>
        <taxon>Agaricales incertae sedis</taxon>
        <taxon>Dendrothele</taxon>
    </lineage>
</organism>
<dbReference type="PANTHER" id="PTHR34605">
    <property type="entry name" value="PHAGE_INTEGRASE DOMAIN-CONTAINING PROTEIN"/>
    <property type="match status" value="1"/>
</dbReference>
<protein>
    <recommendedName>
        <fullName evidence="4">Tyr recombinase domain-containing protein</fullName>
    </recommendedName>
</protein>
<name>A0A4S8LJ54_DENBC</name>
<accession>A0A4S8LJ54</accession>
<reference evidence="2 3" key="1">
    <citation type="journal article" date="2019" name="Nat. Ecol. Evol.">
        <title>Megaphylogeny resolves global patterns of mushroom evolution.</title>
        <authorList>
            <person name="Varga T."/>
            <person name="Krizsan K."/>
            <person name="Foldi C."/>
            <person name="Dima B."/>
            <person name="Sanchez-Garcia M."/>
            <person name="Sanchez-Ramirez S."/>
            <person name="Szollosi G.J."/>
            <person name="Szarkandi J.G."/>
            <person name="Papp V."/>
            <person name="Albert L."/>
            <person name="Andreopoulos W."/>
            <person name="Angelini C."/>
            <person name="Antonin V."/>
            <person name="Barry K.W."/>
            <person name="Bougher N.L."/>
            <person name="Buchanan P."/>
            <person name="Buyck B."/>
            <person name="Bense V."/>
            <person name="Catcheside P."/>
            <person name="Chovatia M."/>
            <person name="Cooper J."/>
            <person name="Damon W."/>
            <person name="Desjardin D."/>
            <person name="Finy P."/>
            <person name="Geml J."/>
            <person name="Haridas S."/>
            <person name="Hughes K."/>
            <person name="Justo A."/>
            <person name="Karasinski D."/>
            <person name="Kautmanova I."/>
            <person name="Kiss B."/>
            <person name="Kocsube S."/>
            <person name="Kotiranta H."/>
            <person name="LaButti K.M."/>
            <person name="Lechner B.E."/>
            <person name="Liimatainen K."/>
            <person name="Lipzen A."/>
            <person name="Lukacs Z."/>
            <person name="Mihaltcheva S."/>
            <person name="Morgado L.N."/>
            <person name="Niskanen T."/>
            <person name="Noordeloos M.E."/>
            <person name="Ohm R.A."/>
            <person name="Ortiz-Santana B."/>
            <person name="Ovrebo C."/>
            <person name="Racz N."/>
            <person name="Riley R."/>
            <person name="Savchenko A."/>
            <person name="Shiryaev A."/>
            <person name="Soop K."/>
            <person name="Spirin V."/>
            <person name="Szebenyi C."/>
            <person name="Tomsovsky M."/>
            <person name="Tulloss R.E."/>
            <person name="Uehling J."/>
            <person name="Grigoriev I.V."/>
            <person name="Vagvolgyi C."/>
            <person name="Papp T."/>
            <person name="Martin F.M."/>
            <person name="Miettinen O."/>
            <person name="Hibbett D.S."/>
            <person name="Nagy L.G."/>
        </authorList>
    </citation>
    <scope>NUCLEOTIDE SEQUENCE [LARGE SCALE GENOMIC DNA]</scope>
    <source>
        <strain evidence="2 3">CBS 962.96</strain>
    </source>
</reference>
<dbReference type="GO" id="GO:0003677">
    <property type="term" value="F:DNA binding"/>
    <property type="evidence" value="ECO:0007669"/>
    <property type="project" value="InterPro"/>
</dbReference>
<evidence type="ECO:0000313" key="3">
    <source>
        <dbReference type="Proteomes" id="UP000297245"/>
    </source>
</evidence>
<dbReference type="GO" id="GO:0015074">
    <property type="term" value="P:DNA integration"/>
    <property type="evidence" value="ECO:0007669"/>
    <property type="project" value="InterPro"/>
</dbReference>
<dbReference type="InterPro" id="IPR013762">
    <property type="entry name" value="Integrase-like_cat_sf"/>
</dbReference>